<accession>A0ACB8YVW0</accession>
<gene>
    <name evidence="1" type="ORF">L1987_81859</name>
</gene>
<keyword evidence="2" id="KW-1185">Reference proteome</keyword>
<evidence type="ECO:0000313" key="1">
    <source>
        <dbReference type="EMBL" id="KAI3688150.1"/>
    </source>
</evidence>
<reference evidence="2" key="1">
    <citation type="journal article" date="2022" name="Mol. Ecol. Resour.">
        <title>The genomes of chicory, endive, great burdock and yacon provide insights into Asteraceae palaeo-polyploidization history and plant inulin production.</title>
        <authorList>
            <person name="Fan W."/>
            <person name="Wang S."/>
            <person name="Wang H."/>
            <person name="Wang A."/>
            <person name="Jiang F."/>
            <person name="Liu H."/>
            <person name="Zhao H."/>
            <person name="Xu D."/>
            <person name="Zhang Y."/>
        </authorList>
    </citation>
    <scope>NUCLEOTIDE SEQUENCE [LARGE SCALE GENOMIC DNA]</scope>
    <source>
        <strain evidence="2">cv. Yunnan</strain>
    </source>
</reference>
<dbReference type="Proteomes" id="UP001056120">
    <property type="component" value="Linkage Group LG27"/>
</dbReference>
<name>A0ACB8YVW0_9ASTR</name>
<comment type="caution">
    <text evidence="1">The sequence shown here is derived from an EMBL/GenBank/DDBJ whole genome shotgun (WGS) entry which is preliminary data.</text>
</comment>
<proteinExistence type="predicted"/>
<organism evidence="1 2">
    <name type="scientific">Smallanthus sonchifolius</name>
    <dbReference type="NCBI Taxonomy" id="185202"/>
    <lineage>
        <taxon>Eukaryota</taxon>
        <taxon>Viridiplantae</taxon>
        <taxon>Streptophyta</taxon>
        <taxon>Embryophyta</taxon>
        <taxon>Tracheophyta</taxon>
        <taxon>Spermatophyta</taxon>
        <taxon>Magnoliopsida</taxon>
        <taxon>eudicotyledons</taxon>
        <taxon>Gunneridae</taxon>
        <taxon>Pentapetalae</taxon>
        <taxon>asterids</taxon>
        <taxon>campanulids</taxon>
        <taxon>Asterales</taxon>
        <taxon>Asteraceae</taxon>
        <taxon>Asteroideae</taxon>
        <taxon>Heliantheae alliance</taxon>
        <taxon>Millerieae</taxon>
        <taxon>Smallanthus</taxon>
    </lineage>
</organism>
<evidence type="ECO:0000313" key="2">
    <source>
        <dbReference type="Proteomes" id="UP001056120"/>
    </source>
</evidence>
<protein>
    <submittedName>
        <fullName evidence="1">Uncharacterized protein</fullName>
    </submittedName>
</protein>
<reference evidence="1 2" key="2">
    <citation type="journal article" date="2022" name="Mol. Ecol. Resour.">
        <title>The genomes of chicory, endive, great burdock and yacon provide insights into Asteraceae paleo-polyploidization history and plant inulin production.</title>
        <authorList>
            <person name="Fan W."/>
            <person name="Wang S."/>
            <person name="Wang H."/>
            <person name="Wang A."/>
            <person name="Jiang F."/>
            <person name="Liu H."/>
            <person name="Zhao H."/>
            <person name="Xu D."/>
            <person name="Zhang Y."/>
        </authorList>
    </citation>
    <scope>NUCLEOTIDE SEQUENCE [LARGE SCALE GENOMIC DNA]</scope>
    <source>
        <strain evidence="2">cv. Yunnan</strain>
        <tissue evidence="1">Leaves</tissue>
    </source>
</reference>
<dbReference type="EMBL" id="CM042044">
    <property type="protein sequence ID" value="KAI3688150.1"/>
    <property type="molecule type" value="Genomic_DNA"/>
</dbReference>
<sequence>MLYLNFLSCLHIELWFLMACAVKFELASRLFKLSSFDFIRNGYTKLFSLVERHAIQDTKSSLSLVKVLCATCLNQV</sequence>